<evidence type="ECO:0000256" key="11">
    <source>
        <dbReference type="ARBA" id="ARBA00022932"/>
    </source>
</evidence>
<dbReference type="InterPro" id="IPR012337">
    <property type="entry name" value="RNaseH-like_sf"/>
</dbReference>
<dbReference type="Pfam" id="PF07727">
    <property type="entry name" value="RVT_2"/>
    <property type="match status" value="1"/>
</dbReference>
<dbReference type="SUPFAM" id="SSF53098">
    <property type="entry name" value="Ribonuclease H-like"/>
    <property type="match status" value="1"/>
</dbReference>
<evidence type="ECO:0000256" key="9">
    <source>
        <dbReference type="ARBA" id="ARBA00022908"/>
    </source>
</evidence>
<dbReference type="PANTHER" id="PTHR42648:SF11">
    <property type="entry name" value="TRANSPOSON TY4-P GAG-POL POLYPROTEIN"/>
    <property type="match status" value="1"/>
</dbReference>
<dbReference type="InterPro" id="IPR001584">
    <property type="entry name" value="Integrase_cat-core"/>
</dbReference>
<keyword evidence="10" id="KW-0695">RNA-directed DNA polymerase</keyword>
<evidence type="ECO:0000256" key="8">
    <source>
        <dbReference type="ARBA" id="ARBA00022884"/>
    </source>
</evidence>
<keyword evidence="13" id="KW-0511">Multifunctional enzyme</keyword>
<keyword evidence="4" id="KW-0479">Metal-binding</keyword>
<dbReference type="Proteomes" id="UP000235388">
    <property type="component" value="Unassembled WGS sequence"/>
</dbReference>
<evidence type="ECO:0000313" key="18">
    <source>
        <dbReference type="Proteomes" id="UP000235388"/>
    </source>
</evidence>
<name>A0A2N5W1C1_9BASI</name>
<dbReference type="GO" id="GO:0004519">
    <property type="term" value="F:endonuclease activity"/>
    <property type="evidence" value="ECO:0007669"/>
    <property type="project" value="UniProtKB-KW"/>
</dbReference>
<dbReference type="CDD" id="cd09272">
    <property type="entry name" value="RNase_HI_RT_Ty1"/>
    <property type="match status" value="1"/>
</dbReference>
<dbReference type="GO" id="GO:0016787">
    <property type="term" value="F:hydrolase activity"/>
    <property type="evidence" value="ECO:0007669"/>
    <property type="project" value="UniProtKB-KW"/>
</dbReference>
<evidence type="ECO:0000256" key="6">
    <source>
        <dbReference type="ARBA" id="ARBA00022801"/>
    </source>
</evidence>
<keyword evidence="11" id="KW-0239">DNA-directed DNA polymerase</keyword>
<comment type="caution">
    <text evidence="17">The sequence shown here is derived from an EMBL/GenBank/DDBJ whole genome shotgun (WGS) entry which is preliminary data.</text>
</comment>
<dbReference type="Gene3D" id="3.30.420.10">
    <property type="entry name" value="Ribonuclease H-like superfamily/Ribonuclease H"/>
    <property type="match status" value="1"/>
</dbReference>
<dbReference type="GO" id="GO:0005634">
    <property type="term" value="C:nucleus"/>
    <property type="evidence" value="ECO:0007669"/>
    <property type="project" value="UniProtKB-ARBA"/>
</dbReference>
<dbReference type="AlphaFoldDB" id="A0A2N5W1C1"/>
<keyword evidence="11" id="KW-0808">Transferase</keyword>
<dbReference type="PROSITE" id="PS50994">
    <property type="entry name" value="INTEGRASE"/>
    <property type="match status" value="1"/>
</dbReference>
<accession>A0A2N5W1C1</accession>
<dbReference type="GO" id="GO:0046872">
    <property type="term" value="F:metal ion binding"/>
    <property type="evidence" value="ECO:0007669"/>
    <property type="project" value="UniProtKB-KW"/>
</dbReference>
<comment type="catalytic activity">
    <reaction evidence="14">
        <text>DNA(n) + a 2'-deoxyribonucleoside 5'-triphosphate = DNA(n+1) + diphosphate</text>
        <dbReference type="Rhea" id="RHEA:22508"/>
        <dbReference type="Rhea" id="RHEA-COMP:17339"/>
        <dbReference type="Rhea" id="RHEA-COMP:17340"/>
        <dbReference type="ChEBI" id="CHEBI:33019"/>
        <dbReference type="ChEBI" id="CHEBI:61560"/>
        <dbReference type="ChEBI" id="CHEBI:173112"/>
        <dbReference type="EC" id="2.7.7.49"/>
    </reaction>
</comment>
<feature type="domain" description="Integrase catalytic" evidence="16">
    <location>
        <begin position="1"/>
        <end position="154"/>
    </location>
</feature>
<evidence type="ECO:0000256" key="4">
    <source>
        <dbReference type="ARBA" id="ARBA00022723"/>
    </source>
</evidence>
<dbReference type="STRING" id="200324.A0A2N5W1C1"/>
<dbReference type="InterPro" id="IPR057670">
    <property type="entry name" value="SH3_retrovirus"/>
</dbReference>
<evidence type="ECO:0000259" key="16">
    <source>
        <dbReference type="PROSITE" id="PS50994"/>
    </source>
</evidence>
<keyword evidence="7" id="KW-0460">Magnesium</keyword>
<keyword evidence="6" id="KW-0378">Hydrolase</keyword>
<dbReference type="GO" id="GO:0003723">
    <property type="term" value="F:RNA binding"/>
    <property type="evidence" value="ECO:0007669"/>
    <property type="project" value="UniProtKB-KW"/>
</dbReference>
<keyword evidence="8" id="KW-0694">RNA-binding</keyword>
<dbReference type="PANTHER" id="PTHR42648">
    <property type="entry name" value="TRANSPOSASE, PUTATIVE-RELATED"/>
    <property type="match status" value="1"/>
</dbReference>
<dbReference type="GO" id="GO:0032196">
    <property type="term" value="P:transposition"/>
    <property type="evidence" value="ECO:0007669"/>
    <property type="project" value="UniProtKB-KW"/>
</dbReference>
<dbReference type="GO" id="GO:0003964">
    <property type="term" value="F:RNA-directed DNA polymerase activity"/>
    <property type="evidence" value="ECO:0007669"/>
    <property type="project" value="UniProtKB-KW"/>
</dbReference>
<evidence type="ECO:0000256" key="15">
    <source>
        <dbReference type="ARBA" id="ARBA00049244"/>
    </source>
</evidence>
<dbReference type="InterPro" id="IPR039537">
    <property type="entry name" value="Retrotran_Ty1/copia-like"/>
</dbReference>
<dbReference type="InterPro" id="IPR043502">
    <property type="entry name" value="DNA/RNA_pol_sf"/>
</dbReference>
<evidence type="ECO:0000256" key="14">
    <source>
        <dbReference type="ARBA" id="ARBA00048173"/>
    </source>
</evidence>
<evidence type="ECO:0000256" key="12">
    <source>
        <dbReference type="ARBA" id="ARBA00023172"/>
    </source>
</evidence>
<evidence type="ECO:0000256" key="3">
    <source>
        <dbReference type="ARBA" id="ARBA00022722"/>
    </source>
</evidence>
<reference evidence="17 18" key="1">
    <citation type="submission" date="2017-11" db="EMBL/GenBank/DDBJ databases">
        <title>De novo assembly and phasing of dikaryotic genomes from two isolates of Puccinia coronata f. sp. avenae, the causal agent of oat crown rust.</title>
        <authorList>
            <person name="Miller M.E."/>
            <person name="Zhang Y."/>
            <person name="Omidvar V."/>
            <person name="Sperschneider J."/>
            <person name="Schwessinger B."/>
            <person name="Raley C."/>
            <person name="Palmer J.M."/>
            <person name="Garnica D."/>
            <person name="Upadhyaya N."/>
            <person name="Rathjen J."/>
            <person name="Taylor J.M."/>
            <person name="Park R.F."/>
            <person name="Dodds P.N."/>
            <person name="Hirsch C.D."/>
            <person name="Kianian S.F."/>
            <person name="Figueroa M."/>
        </authorList>
    </citation>
    <scope>NUCLEOTIDE SEQUENCE [LARGE SCALE GENOMIC DNA]</scope>
    <source>
        <strain evidence="17">12NC29</strain>
    </source>
</reference>
<dbReference type="OrthoDB" id="7691805at2759"/>
<evidence type="ECO:0000256" key="5">
    <source>
        <dbReference type="ARBA" id="ARBA00022759"/>
    </source>
</evidence>
<evidence type="ECO:0000313" key="17">
    <source>
        <dbReference type="EMBL" id="PLW56036.1"/>
    </source>
</evidence>
<dbReference type="GO" id="GO:0003887">
    <property type="term" value="F:DNA-directed DNA polymerase activity"/>
    <property type="evidence" value="ECO:0007669"/>
    <property type="project" value="UniProtKB-KW"/>
</dbReference>
<comment type="catalytic activity">
    <reaction evidence="15">
        <text>DNA(n) + a 2'-deoxyribonucleoside 5'-triphosphate = DNA(n+1) + diphosphate</text>
        <dbReference type="Rhea" id="RHEA:22508"/>
        <dbReference type="Rhea" id="RHEA-COMP:17339"/>
        <dbReference type="Rhea" id="RHEA-COMP:17340"/>
        <dbReference type="ChEBI" id="CHEBI:33019"/>
        <dbReference type="ChEBI" id="CHEBI:61560"/>
        <dbReference type="ChEBI" id="CHEBI:173112"/>
        <dbReference type="EC" id="2.7.7.7"/>
    </reaction>
</comment>
<keyword evidence="3" id="KW-0540">Nuclease</keyword>
<keyword evidence="2" id="KW-0548">Nucleotidyltransferase</keyword>
<evidence type="ECO:0000256" key="13">
    <source>
        <dbReference type="ARBA" id="ARBA00023268"/>
    </source>
</evidence>
<dbReference type="InterPro" id="IPR036397">
    <property type="entry name" value="RNaseH_sf"/>
</dbReference>
<dbReference type="EMBL" id="PGCJ01000025">
    <property type="protein sequence ID" value="PLW56036.1"/>
    <property type="molecule type" value="Genomic_DNA"/>
</dbReference>
<dbReference type="InterPro" id="IPR013103">
    <property type="entry name" value="RVT_2"/>
</dbReference>
<proteinExistence type="predicted"/>
<sequence>MGPFPEATPDGALYLLTLRDASTGYSYARLLKTKDEANKVLIEVITELETQTKKTVKVLRSDNGGEFANKILTNFLSGKGIIAERSLPYHHYQNGVIERFNRTIAEMGRTILSDSKLPQSFWGYAFQWANHVLNRILNKSSGEVTPFERMFGRPPRYDGFRVFGSKAYVHIPPEKRKKLDDWAYEAFVVGHCEASKGWVFYLPVEGMFVSSSMARFVNSLVPSNSMIKPPPFYDPVVKQRTLNSKDVLKHGKRVLTQVPVETERLVAPSSTFERKVLSDRPITKMSLGFIANHLELGNFRLEREFGNQELIINCVLESCTRGSMGFAKKTNADGTPNRYKARFVAKGFKQIAGLHFAETFAPTATFVSLRLLLVTAATHQWPVHSFDFVAAYLNSPINEEIWVKAPDGVSLPEGHAYRLKKALYGTRQAARCWWLHLRAILDDLGYSPSQYDTSLYVLRQKNTHGVIWVHVDDGVVTASSVELLQKLEQDLKDVLKIKWSHELESIVGLSIERNTSGFKLSQPKLINGLLQREWDGVLTAKTPLPQGFNATTEDGDPSTLTKFLSIIGTLSYLAVGTRPDISFAVNFLARFSAKPSVNHWKGLRHLINYIAGSTDLALCLYPKCDILTPLQIYCNASWGGKFSRSTYGVLINFMGCPVLWVSRRQATVAASTCHAEYMALGSATRHTLWVRHLLKDILGQDFVGLLLCDNQAAVKVSSDDASNKRTRHTDHDFFITNEALFKQLVQLKWIPTAEQLADIFMKSLGPELFRRIRPKLVH</sequence>
<dbReference type="GO" id="GO:0006310">
    <property type="term" value="P:DNA recombination"/>
    <property type="evidence" value="ECO:0007669"/>
    <property type="project" value="UniProtKB-KW"/>
</dbReference>
<gene>
    <name evidence="17" type="ORF">PCANC_03876</name>
</gene>
<organism evidence="17 18">
    <name type="scientific">Puccinia coronata f. sp. avenae</name>
    <dbReference type="NCBI Taxonomy" id="200324"/>
    <lineage>
        <taxon>Eukaryota</taxon>
        <taxon>Fungi</taxon>
        <taxon>Dikarya</taxon>
        <taxon>Basidiomycota</taxon>
        <taxon>Pucciniomycotina</taxon>
        <taxon>Pucciniomycetes</taxon>
        <taxon>Pucciniales</taxon>
        <taxon>Pucciniaceae</taxon>
        <taxon>Puccinia</taxon>
    </lineage>
</organism>
<evidence type="ECO:0000256" key="7">
    <source>
        <dbReference type="ARBA" id="ARBA00022842"/>
    </source>
</evidence>
<protein>
    <recommendedName>
        <fullName evidence="16">Integrase catalytic domain-containing protein</fullName>
    </recommendedName>
</protein>
<dbReference type="Pfam" id="PF25597">
    <property type="entry name" value="SH3_retrovirus"/>
    <property type="match status" value="1"/>
</dbReference>
<dbReference type="SUPFAM" id="SSF56672">
    <property type="entry name" value="DNA/RNA polymerases"/>
    <property type="match status" value="1"/>
</dbReference>
<evidence type="ECO:0000256" key="1">
    <source>
        <dbReference type="ARBA" id="ARBA00022578"/>
    </source>
</evidence>
<keyword evidence="1" id="KW-0815">Transposition</keyword>
<keyword evidence="18" id="KW-1185">Reference proteome</keyword>
<keyword evidence="9" id="KW-0229">DNA integration</keyword>
<keyword evidence="12" id="KW-0233">DNA recombination</keyword>
<evidence type="ECO:0000256" key="2">
    <source>
        <dbReference type="ARBA" id="ARBA00022695"/>
    </source>
</evidence>
<keyword evidence="5" id="KW-0255">Endonuclease</keyword>
<evidence type="ECO:0000256" key="10">
    <source>
        <dbReference type="ARBA" id="ARBA00022918"/>
    </source>
</evidence>
<dbReference type="GO" id="GO:0015074">
    <property type="term" value="P:DNA integration"/>
    <property type="evidence" value="ECO:0007669"/>
    <property type="project" value="UniProtKB-KW"/>
</dbReference>